<feature type="transmembrane region" description="Helical" evidence="2">
    <location>
        <begin position="145"/>
        <end position="173"/>
    </location>
</feature>
<evidence type="ECO:0000313" key="3">
    <source>
        <dbReference type="EMBL" id="MWB99244.1"/>
    </source>
</evidence>
<feature type="transmembrane region" description="Helical" evidence="2">
    <location>
        <begin position="349"/>
        <end position="367"/>
    </location>
</feature>
<keyword evidence="4" id="KW-1185">Reference proteome</keyword>
<dbReference type="PANTHER" id="PTHR38454:SF1">
    <property type="entry name" value="INTEGRAL MEMBRANE PROTEIN"/>
    <property type="match status" value="1"/>
</dbReference>
<feature type="transmembrane region" description="Helical" evidence="2">
    <location>
        <begin position="494"/>
        <end position="513"/>
    </location>
</feature>
<gene>
    <name evidence="3" type="ORF">GB864_11890</name>
</gene>
<feature type="transmembrane region" description="Helical" evidence="2">
    <location>
        <begin position="274"/>
        <end position="297"/>
    </location>
</feature>
<dbReference type="RefSeq" id="WP_160425311.1">
    <property type="nucleotide sequence ID" value="NZ_WSTA01000052.1"/>
</dbReference>
<keyword evidence="2" id="KW-1133">Transmembrane helix</keyword>
<feature type="transmembrane region" description="Helical" evidence="2">
    <location>
        <begin position="235"/>
        <end position="262"/>
    </location>
</feature>
<name>A0A6I4P6I3_9MICO</name>
<evidence type="ECO:0000256" key="1">
    <source>
        <dbReference type="SAM" id="MobiDB-lite"/>
    </source>
</evidence>
<proteinExistence type="predicted"/>
<dbReference type="Pfam" id="PF09586">
    <property type="entry name" value="YfhO"/>
    <property type="match status" value="1"/>
</dbReference>
<feature type="transmembrane region" description="Helical" evidence="2">
    <location>
        <begin position="185"/>
        <end position="202"/>
    </location>
</feature>
<sequence length="953" mass="99902">MSGPRARRTTDAAEAGEPTTGSSAVVPGPGRSARLSLRVVEIAGWVALAAFAVLSIGLPLVGDGVFLGTQLLTGLAPWQSALADTQGATNPYIGDTIDSGTPQVLLIVDAVRAGGFPDWNPYIGGGTELAGLPNSGLYSPLSLPWWVLPATLAPGFVKLLEIAVVTLGMSLLLRRLGAVRASWPIASLVFASSGFMIAWTNWPQTRVAAFIPLVFWALERAVSRGKAVDVVPVGIAFAAMLLGGFPAVTGYALYAGGAYVVVRAFLAHDRLRDTVRAGIVALGGVVLAVVIAAWQLVPFAVNAMNVLELDAREQQETGHLFLHDLASMIVPDINGGPAIARWGGHPVEHFSYVGAGALVLVAALLLFRGRPRFVRGAVAFFTVALLVAVVLTYVGGPLLAAFQELPIFSNNPVGRLRVLVGFFLAVLAGLGFSRVLTSGERAREFFVPAGAGRAFGLAARMLGLVALAIAAALVTRTAWREVPVEYRSEIIDQAIVVGVAAMAVALVVLLVRFAPAARVAAVVVPIAVAVPATLTAASWWPKSETATFYPETSAHEFLDEHLGDSRYATVEQTMLPGSGSAYGQRTVGGHGFMTQEWKQLVRAVDPDAITTQTYSTFTPGMLESDPESPILDRLAVRYVTADPRFRPPGTLAPVVEASGAGLEWDGEPLVSGVGTGPVRGVAVEIVDGVVSGADGVDLVARLSDADTGEVLAETSTWTSAEIGGERWIALDADGLDPSRQWRLSLELEGADAGVRLATDADGALLLQRVLPAADGLDIVATGDATIYERAGALDRVRWADAEVVETDVEERIAAMASGTVPDDAVVLEDPDDAAGLAGGSTAEIVDESDGADLDVYRYRVEATGEGWLEIAESLRRPGWTATVDGEPVDIVPVDNALGAIRVDAGTHVVELEFRTPGLALGSAVSGAAVVALAVWGIVLLIRRRRRRMTRTGA</sequence>
<organism evidence="3 4">
    <name type="scientific">Agromyces seonyuensis</name>
    <dbReference type="NCBI Taxonomy" id="2662446"/>
    <lineage>
        <taxon>Bacteria</taxon>
        <taxon>Bacillati</taxon>
        <taxon>Actinomycetota</taxon>
        <taxon>Actinomycetes</taxon>
        <taxon>Micrococcales</taxon>
        <taxon>Microbacteriaceae</taxon>
        <taxon>Agromyces</taxon>
    </lineage>
</organism>
<keyword evidence="2" id="KW-0812">Transmembrane</keyword>
<dbReference type="AlphaFoldDB" id="A0A6I4P6I3"/>
<feature type="transmembrane region" description="Helical" evidence="2">
    <location>
        <begin position="457"/>
        <end position="474"/>
    </location>
</feature>
<evidence type="ECO:0000256" key="2">
    <source>
        <dbReference type="SAM" id="Phobius"/>
    </source>
</evidence>
<keyword evidence="2" id="KW-0472">Membrane</keyword>
<dbReference type="PANTHER" id="PTHR38454">
    <property type="entry name" value="INTEGRAL MEMBRANE PROTEIN-RELATED"/>
    <property type="match status" value="1"/>
</dbReference>
<evidence type="ECO:0000313" key="4">
    <source>
        <dbReference type="Proteomes" id="UP000438182"/>
    </source>
</evidence>
<feature type="transmembrane region" description="Helical" evidence="2">
    <location>
        <begin position="520"/>
        <end position="540"/>
    </location>
</feature>
<comment type="caution">
    <text evidence="3">The sequence shown here is derived from an EMBL/GenBank/DDBJ whole genome shotgun (WGS) entry which is preliminary data.</text>
</comment>
<reference evidence="3 4" key="1">
    <citation type="submission" date="2019-12" db="EMBL/GenBank/DDBJ databases">
        <authorList>
            <person name="Kim Y.S."/>
        </authorList>
    </citation>
    <scope>NUCLEOTIDE SEQUENCE [LARGE SCALE GENOMIC DNA]</scope>
    <source>
        <strain evidence="3 4">MMS17-SY077</strain>
    </source>
</reference>
<dbReference type="InterPro" id="IPR018580">
    <property type="entry name" value="Uncharacterised_YfhO"/>
</dbReference>
<dbReference type="EMBL" id="WSTA01000052">
    <property type="protein sequence ID" value="MWB99244.1"/>
    <property type="molecule type" value="Genomic_DNA"/>
</dbReference>
<feature type="transmembrane region" description="Helical" evidence="2">
    <location>
        <begin position="374"/>
        <end position="396"/>
    </location>
</feature>
<feature type="transmembrane region" description="Helical" evidence="2">
    <location>
        <begin position="416"/>
        <end position="436"/>
    </location>
</feature>
<feature type="transmembrane region" description="Helical" evidence="2">
    <location>
        <begin position="918"/>
        <end position="941"/>
    </location>
</feature>
<feature type="transmembrane region" description="Helical" evidence="2">
    <location>
        <begin position="42"/>
        <end position="62"/>
    </location>
</feature>
<protein>
    <submittedName>
        <fullName evidence="3">YfhO family protein</fullName>
    </submittedName>
</protein>
<accession>A0A6I4P6I3</accession>
<dbReference type="Proteomes" id="UP000438182">
    <property type="component" value="Unassembled WGS sequence"/>
</dbReference>
<feature type="region of interest" description="Disordered" evidence="1">
    <location>
        <begin position="1"/>
        <end position="27"/>
    </location>
</feature>